<reference evidence="3" key="2">
    <citation type="submission" date="2021-08" db="EMBL/GenBank/DDBJ databases">
        <authorList>
            <person name="Tani A."/>
            <person name="Ola A."/>
            <person name="Ogura Y."/>
            <person name="Katsura K."/>
            <person name="Hayashi T."/>
        </authorList>
    </citation>
    <scope>NUCLEOTIDE SEQUENCE</scope>
    <source>
        <strain evidence="3">KCTC 52305</strain>
    </source>
</reference>
<dbReference type="RefSeq" id="WP_128565693.1">
    <property type="nucleotide sequence ID" value="NZ_BPQH01000020.1"/>
</dbReference>
<accession>A0ABQ4R4M2</accession>
<gene>
    <name evidence="3" type="ORF">OPKNFCMD_5354</name>
</gene>
<proteinExistence type="predicted"/>
<comment type="caution">
    <text evidence="3">The sequence shown here is derived from an EMBL/GenBank/DDBJ whole genome shotgun (WGS) entry which is preliminary data.</text>
</comment>
<protein>
    <submittedName>
        <fullName evidence="3">Uncharacterized protein</fullName>
    </submittedName>
</protein>
<evidence type="ECO:0000256" key="2">
    <source>
        <dbReference type="SAM" id="SignalP"/>
    </source>
</evidence>
<feature type="signal peptide" evidence="2">
    <location>
        <begin position="1"/>
        <end position="24"/>
    </location>
</feature>
<dbReference type="EMBL" id="BPQH01000020">
    <property type="protein sequence ID" value="GJD52588.1"/>
    <property type="molecule type" value="Genomic_DNA"/>
</dbReference>
<evidence type="ECO:0000313" key="3">
    <source>
        <dbReference type="EMBL" id="GJD52588.1"/>
    </source>
</evidence>
<feature type="compositionally biased region" description="Polar residues" evidence="1">
    <location>
        <begin position="155"/>
        <end position="165"/>
    </location>
</feature>
<evidence type="ECO:0000313" key="4">
    <source>
        <dbReference type="Proteomes" id="UP001055167"/>
    </source>
</evidence>
<keyword evidence="4" id="KW-1185">Reference proteome</keyword>
<feature type="chain" id="PRO_5047007892" evidence="2">
    <location>
        <begin position="25"/>
        <end position="361"/>
    </location>
</feature>
<name>A0ABQ4R4M2_9HYPH</name>
<keyword evidence="2" id="KW-0732">Signal</keyword>
<feature type="region of interest" description="Disordered" evidence="1">
    <location>
        <begin position="136"/>
        <end position="189"/>
    </location>
</feature>
<evidence type="ECO:0000256" key="1">
    <source>
        <dbReference type="SAM" id="MobiDB-lite"/>
    </source>
</evidence>
<dbReference type="Proteomes" id="UP001055167">
    <property type="component" value="Unassembled WGS sequence"/>
</dbReference>
<reference evidence="3" key="1">
    <citation type="journal article" date="2021" name="Front. Microbiol.">
        <title>Comprehensive Comparative Genomics and Phenotyping of Methylobacterium Species.</title>
        <authorList>
            <person name="Alessa O."/>
            <person name="Ogura Y."/>
            <person name="Fujitani Y."/>
            <person name="Takami H."/>
            <person name="Hayashi T."/>
            <person name="Sahin N."/>
            <person name="Tani A."/>
        </authorList>
    </citation>
    <scope>NUCLEOTIDE SEQUENCE</scope>
    <source>
        <strain evidence="3">KCTC 52305</strain>
    </source>
</reference>
<sequence>MLKAVSVAATSVFCLLLGVRAVHANNDDVAKKESFEKFKILFDATKYSCGTTSNKDSLSLETGVDMSLTLKKIPGAEGRGDIRYYKEEMAGLTAAFSRSMSDNDLKLNDSQLKCMQKYLDQLYRYWLGKEYAPASPAPIGPARRRDDRKTGPTAAVTSESGSGRRQAQGHDALPEAGPGSPRGIAAGGRPLDPLPIGQFDYDASIRKSVYRRTGIKIGEKLGQSAEAREYYYSTPITSQRFINFEFLLQRQSGVHVVAHADRDHSVVGLTIYTEQEDEAKVGVVKDLYTQMLRDWGDNNALTLVRKDQRNTYNYDVFGETFSRASEIRRNGSFSSTYAYEQKSVYRLFDTYREAAYIFLSR</sequence>
<organism evidence="3 4">
    <name type="scientific">Methylobacterium crusticola</name>
    <dbReference type="NCBI Taxonomy" id="1697972"/>
    <lineage>
        <taxon>Bacteria</taxon>
        <taxon>Pseudomonadati</taxon>
        <taxon>Pseudomonadota</taxon>
        <taxon>Alphaproteobacteria</taxon>
        <taxon>Hyphomicrobiales</taxon>
        <taxon>Methylobacteriaceae</taxon>
        <taxon>Methylobacterium</taxon>
    </lineage>
</organism>